<dbReference type="Gene3D" id="2.60.40.1180">
    <property type="entry name" value="Golgi alpha-mannosidase II"/>
    <property type="match status" value="1"/>
</dbReference>
<proteinExistence type="inferred from homology"/>
<dbReference type="AlphaFoldDB" id="A0A174UIZ3"/>
<evidence type="ECO:0000256" key="3">
    <source>
        <dbReference type="ARBA" id="ARBA00022801"/>
    </source>
</evidence>
<evidence type="ECO:0000313" key="11">
    <source>
        <dbReference type="EMBL" id="CUQ53723.1"/>
    </source>
</evidence>
<evidence type="ECO:0000256" key="7">
    <source>
        <dbReference type="PIRSR" id="PIRSR005536-2"/>
    </source>
</evidence>
<dbReference type="InterPro" id="IPR031704">
    <property type="entry name" value="Glyco_hydro_36_N"/>
</dbReference>
<protein>
    <recommendedName>
        <fullName evidence="2 5">Alpha-galactosidase</fullName>
        <ecNumber evidence="2 5">3.2.1.22</ecNumber>
    </recommendedName>
</protein>
<evidence type="ECO:0000259" key="9">
    <source>
        <dbReference type="Pfam" id="PF16875"/>
    </source>
</evidence>
<name>A0A174UIZ3_9BACE</name>
<dbReference type="PANTHER" id="PTHR43053:SF3">
    <property type="entry name" value="ALPHA-GALACTOSIDASE C-RELATED"/>
    <property type="match status" value="1"/>
</dbReference>
<keyword evidence="4 5" id="KW-0326">Glycosidase</keyword>
<evidence type="ECO:0000256" key="2">
    <source>
        <dbReference type="ARBA" id="ARBA00012755"/>
    </source>
</evidence>
<dbReference type="Gene3D" id="2.70.98.60">
    <property type="entry name" value="alpha-galactosidase from lactobacil brevis"/>
    <property type="match status" value="1"/>
</dbReference>
<dbReference type="Pfam" id="PF02065">
    <property type="entry name" value="Melibiase"/>
    <property type="match status" value="1"/>
</dbReference>
<gene>
    <name evidence="10" type="primary">rafA_5</name>
    <name evidence="10" type="ORF">ERS852494_04271</name>
    <name evidence="11" type="ORF">ERS852558_04305</name>
</gene>
<keyword evidence="3 5" id="KW-0378">Hydrolase</keyword>
<dbReference type="InterPro" id="IPR013780">
    <property type="entry name" value="Glyco_hydro_b"/>
</dbReference>
<dbReference type="EC" id="3.2.1.22" evidence="2 5"/>
<feature type="domain" description="Glycosyl hydrolase family 36 C-terminal" evidence="8">
    <location>
        <begin position="639"/>
        <end position="726"/>
    </location>
</feature>
<dbReference type="InterPro" id="IPR038417">
    <property type="entry name" value="Alpga-gal_N_sf"/>
</dbReference>
<dbReference type="Gene3D" id="3.20.20.70">
    <property type="entry name" value="Aldolase class I"/>
    <property type="match status" value="1"/>
</dbReference>
<dbReference type="CDD" id="cd14791">
    <property type="entry name" value="GH36"/>
    <property type="match status" value="1"/>
</dbReference>
<dbReference type="InterPro" id="IPR031705">
    <property type="entry name" value="Glyco_hydro_36_C"/>
</dbReference>
<evidence type="ECO:0000256" key="5">
    <source>
        <dbReference type="PIRNR" id="PIRNR005536"/>
    </source>
</evidence>
<dbReference type="STRING" id="47678.ERS852494_04271"/>
<evidence type="ECO:0000259" key="8">
    <source>
        <dbReference type="Pfam" id="PF16874"/>
    </source>
</evidence>
<feature type="binding site" evidence="7">
    <location>
        <position position="182"/>
    </location>
    <ligand>
        <name>substrate</name>
    </ligand>
</feature>
<dbReference type="Pfam" id="PF16874">
    <property type="entry name" value="Glyco_hydro_36C"/>
    <property type="match status" value="1"/>
</dbReference>
<dbReference type="PIRSF" id="PIRSF005536">
    <property type="entry name" value="Agal"/>
    <property type="match status" value="1"/>
</dbReference>
<feature type="binding site" evidence="7">
    <location>
        <position position="515"/>
    </location>
    <ligand>
        <name>substrate</name>
    </ligand>
</feature>
<feature type="domain" description="Glycosyl hydrolase family 36 N-terminal" evidence="9">
    <location>
        <begin position="49"/>
        <end position="270"/>
    </location>
</feature>
<evidence type="ECO:0000313" key="10">
    <source>
        <dbReference type="EMBL" id="CUQ19998.1"/>
    </source>
</evidence>
<dbReference type="Proteomes" id="UP000095657">
    <property type="component" value="Unassembled WGS sequence"/>
</dbReference>
<dbReference type="EMBL" id="CZBL01000026">
    <property type="protein sequence ID" value="CUQ53723.1"/>
    <property type="molecule type" value="Genomic_DNA"/>
</dbReference>
<reference evidence="12 13" key="1">
    <citation type="submission" date="2015-09" db="EMBL/GenBank/DDBJ databases">
        <authorList>
            <consortium name="Pathogen Informatics"/>
        </authorList>
    </citation>
    <scope>NUCLEOTIDE SEQUENCE [LARGE SCALE GENOMIC DNA]</scope>
    <source>
        <strain evidence="10 12">2789STDY5834880</strain>
        <strain evidence="11 13">2789STDY5834946</strain>
    </source>
</reference>
<evidence type="ECO:0000256" key="6">
    <source>
        <dbReference type="PIRSR" id="PIRSR005536-1"/>
    </source>
</evidence>
<dbReference type="GO" id="GO:0016052">
    <property type="term" value="P:carbohydrate catabolic process"/>
    <property type="evidence" value="ECO:0007669"/>
    <property type="project" value="InterPro"/>
</dbReference>
<dbReference type="InterPro" id="IPR013785">
    <property type="entry name" value="Aldolase_TIM"/>
</dbReference>
<dbReference type="SUPFAM" id="SSF51445">
    <property type="entry name" value="(Trans)glycosidases"/>
    <property type="match status" value="1"/>
</dbReference>
<dbReference type="GO" id="GO:0004557">
    <property type="term" value="F:alpha-galactosidase activity"/>
    <property type="evidence" value="ECO:0007669"/>
    <property type="project" value="UniProtKB-UniRule"/>
</dbReference>
<dbReference type="InterPro" id="IPR050985">
    <property type="entry name" value="Alpha-glycosidase_related"/>
</dbReference>
<comment type="catalytic activity">
    <reaction evidence="1 5">
        <text>Hydrolysis of terminal, non-reducing alpha-D-galactose residues in alpha-D-galactosides, including galactose oligosaccharides, galactomannans and galactolipids.</text>
        <dbReference type="EC" id="3.2.1.22"/>
    </reaction>
</comment>
<dbReference type="InterPro" id="IPR002252">
    <property type="entry name" value="Glyco_hydro_36"/>
</dbReference>
<organism evidence="10 12">
    <name type="scientific">Bacteroides caccae</name>
    <dbReference type="NCBI Taxonomy" id="47678"/>
    <lineage>
        <taxon>Bacteria</taxon>
        <taxon>Pseudomonadati</taxon>
        <taxon>Bacteroidota</taxon>
        <taxon>Bacteroidia</taxon>
        <taxon>Bacteroidales</taxon>
        <taxon>Bacteroidaceae</taxon>
        <taxon>Bacteroides</taxon>
    </lineage>
</organism>
<feature type="binding site" evidence="7">
    <location>
        <begin position="349"/>
        <end position="350"/>
    </location>
    <ligand>
        <name>substrate</name>
    </ligand>
</feature>
<accession>A0A174UIZ3</accession>
<sequence length="729" mass="82769">MNKTGKMKSLILLIFFAMAGFLSVWAKNEVIISTRNNSLVLIAEEGKELLFGYFGKKVSSEHIPQLYAAGLIENVAAYPVFGRNCISENAMLVQHPNGSLSLELVVAGIEQQTNRTTLVLKDRFYPFEVRMNYVAHMESDVIEMWAEVVNHARKKVVLKRFDSAFLPLRMGDVWISHLHGAWASEANVTTEPLRAGMKVIKNKDGVRNSLNDHAEVMLSLDGCPKENSGRVIGAALCWGGNYKFRVDTDDNRYHRFFAGINEEASEYQLEAGETFATPKLAVTFSREGLGGVSRNFHRWARNEQIHAGNKVRDILLNSWEGVYFKVREAEMKKMMNDISSLGGELFVMDDGWFGEKYPRVGDHAGLGDWVTDKNKLPDGVNGLLHTAKQHGIKFGIWIEPEMVCKQSELYEKHPDWVIHQPDRSIAYGRGGGQMVLDLSNPEVQDFVFGVVDRLMTQYPELAYIKWDANMTLANYGSSYLSKEKQSHLYIDYHRGFRKIVERIRLKYPDLVMQACASGGGRANYGVLAGFDEFWVSDNTDALQRIYMQWGTSYFFPSIAMASHVSASPNHQTGRRVPLKFRFDVAMMGRLGMEMQPSSMTEQEQVFSKKAIETYKHIRPIVQLGDLYRLISPYDNKGVASLMYVAPEKEHAVFFGYKLVHFINQQIPRFRMAGLDPMKNYRFTELNLPIGEEPCSLHGKVISGQILMENGVEISLRNEYASRVFELSVE</sequence>
<feature type="binding site" evidence="7">
    <location>
        <position position="429"/>
    </location>
    <ligand>
        <name>substrate</name>
    </ligand>
</feature>
<dbReference type="InterPro" id="IPR017853">
    <property type="entry name" value="GH"/>
</dbReference>
<dbReference type="PRINTS" id="PR00743">
    <property type="entry name" value="GLHYDRLASE36"/>
</dbReference>
<feature type="active site" description="Proton donor" evidence="6">
    <location>
        <position position="537"/>
    </location>
</feature>
<evidence type="ECO:0000313" key="13">
    <source>
        <dbReference type="Proteomes" id="UP000095725"/>
    </source>
</evidence>
<dbReference type="PANTHER" id="PTHR43053">
    <property type="entry name" value="GLYCOSIDASE FAMILY 31"/>
    <property type="match status" value="1"/>
</dbReference>
<evidence type="ECO:0000256" key="4">
    <source>
        <dbReference type="ARBA" id="ARBA00023295"/>
    </source>
</evidence>
<evidence type="ECO:0000313" key="12">
    <source>
        <dbReference type="Proteomes" id="UP000095657"/>
    </source>
</evidence>
<evidence type="ECO:0000256" key="1">
    <source>
        <dbReference type="ARBA" id="ARBA00001255"/>
    </source>
</evidence>
<feature type="active site" description="Nucleophile" evidence="6">
    <location>
        <position position="467"/>
    </location>
</feature>
<feature type="binding site" evidence="7">
    <location>
        <position position="537"/>
    </location>
    <ligand>
        <name>substrate</name>
    </ligand>
</feature>
<feature type="binding site" evidence="7">
    <location>
        <begin position="465"/>
        <end position="469"/>
    </location>
    <ligand>
        <name>substrate</name>
    </ligand>
</feature>
<dbReference type="EMBL" id="CZAI01000016">
    <property type="protein sequence ID" value="CUQ19998.1"/>
    <property type="molecule type" value="Genomic_DNA"/>
</dbReference>
<comment type="similarity">
    <text evidence="5">Belongs to the glycosyl hydrolase.</text>
</comment>
<dbReference type="Pfam" id="PF16875">
    <property type="entry name" value="Glyco_hydro_36N"/>
    <property type="match status" value="1"/>
</dbReference>
<dbReference type="FunFam" id="3.20.20.70:FF:000118">
    <property type="entry name" value="Alpha-galactosidase"/>
    <property type="match status" value="1"/>
</dbReference>
<dbReference type="Proteomes" id="UP000095725">
    <property type="component" value="Unassembled WGS sequence"/>
</dbReference>